<accession>A0A0C3BWB2</accession>
<dbReference type="Proteomes" id="UP000053424">
    <property type="component" value="Unassembled WGS sequence"/>
</dbReference>
<keyword evidence="2" id="KW-1185">Reference proteome</keyword>
<gene>
    <name evidence="1" type="ORF">M413DRAFT_326758</name>
</gene>
<organism evidence="1 2">
    <name type="scientific">Hebeloma cylindrosporum</name>
    <dbReference type="NCBI Taxonomy" id="76867"/>
    <lineage>
        <taxon>Eukaryota</taxon>
        <taxon>Fungi</taxon>
        <taxon>Dikarya</taxon>
        <taxon>Basidiomycota</taxon>
        <taxon>Agaricomycotina</taxon>
        <taxon>Agaricomycetes</taxon>
        <taxon>Agaricomycetidae</taxon>
        <taxon>Agaricales</taxon>
        <taxon>Agaricineae</taxon>
        <taxon>Hymenogastraceae</taxon>
        <taxon>Hebeloma</taxon>
    </lineage>
</organism>
<dbReference type="AlphaFoldDB" id="A0A0C3BWB2"/>
<evidence type="ECO:0008006" key="3">
    <source>
        <dbReference type="Google" id="ProtNLM"/>
    </source>
</evidence>
<dbReference type="HOGENOM" id="CLU_116360_0_0_1"/>
<proteinExistence type="predicted"/>
<evidence type="ECO:0000313" key="1">
    <source>
        <dbReference type="EMBL" id="KIM35676.1"/>
    </source>
</evidence>
<dbReference type="OrthoDB" id="3259529at2759"/>
<reference evidence="1 2" key="1">
    <citation type="submission" date="2014-04" db="EMBL/GenBank/DDBJ databases">
        <authorList>
            <consortium name="DOE Joint Genome Institute"/>
            <person name="Kuo A."/>
            <person name="Gay G."/>
            <person name="Dore J."/>
            <person name="Kohler A."/>
            <person name="Nagy L.G."/>
            <person name="Floudas D."/>
            <person name="Copeland A."/>
            <person name="Barry K.W."/>
            <person name="Cichocki N."/>
            <person name="Veneault-Fourrey C."/>
            <person name="LaButti K."/>
            <person name="Lindquist E.A."/>
            <person name="Lipzen A."/>
            <person name="Lundell T."/>
            <person name="Morin E."/>
            <person name="Murat C."/>
            <person name="Sun H."/>
            <person name="Tunlid A."/>
            <person name="Henrissat B."/>
            <person name="Grigoriev I.V."/>
            <person name="Hibbett D.S."/>
            <person name="Martin F."/>
            <person name="Nordberg H.P."/>
            <person name="Cantor M.N."/>
            <person name="Hua S.X."/>
        </authorList>
    </citation>
    <scope>NUCLEOTIDE SEQUENCE [LARGE SCALE GENOMIC DNA]</scope>
    <source>
        <strain evidence="2">h7</strain>
    </source>
</reference>
<name>A0A0C3BWB2_HEBCY</name>
<protein>
    <recommendedName>
        <fullName evidence="3">Polymerase nucleotidyl transferase domain-containing protein</fullName>
    </recommendedName>
</protein>
<dbReference type="EMBL" id="KN831816">
    <property type="protein sequence ID" value="KIM35676.1"/>
    <property type="molecule type" value="Genomic_DNA"/>
</dbReference>
<sequence>MSDAHLIPRDRLDMAAIALHRVLVQNDFNHTFFGGYQLQLMGSIRGTKDVDVVVKKPVFHGFEKVKRAFVDHPEFLVFDGNRTDAIRAIHAPTGVGVDILLEDPPKGKLVIPDDPNELPFFPATHMFIKKIKCLSVRQKETDEEDLVFLFENYALDQQKISKKVAASQRDEALRRHGNNDRVAEILQSLDLQ</sequence>
<evidence type="ECO:0000313" key="2">
    <source>
        <dbReference type="Proteomes" id="UP000053424"/>
    </source>
</evidence>
<reference evidence="2" key="2">
    <citation type="submission" date="2015-01" db="EMBL/GenBank/DDBJ databases">
        <title>Evolutionary Origins and Diversification of the Mycorrhizal Mutualists.</title>
        <authorList>
            <consortium name="DOE Joint Genome Institute"/>
            <consortium name="Mycorrhizal Genomics Consortium"/>
            <person name="Kohler A."/>
            <person name="Kuo A."/>
            <person name="Nagy L.G."/>
            <person name="Floudas D."/>
            <person name="Copeland A."/>
            <person name="Barry K.W."/>
            <person name="Cichocki N."/>
            <person name="Veneault-Fourrey C."/>
            <person name="LaButti K."/>
            <person name="Lindquist E.A."/>
            <person name="Lipzen A."/>
            <person name="Lundell T."/>
            <person name="Morin E."/>
            <person name="Murat C."/>
            <person name="Riley R."/>
            <person name="Ohm R."/>
            <person name="Sun H."/>
            <person name="Tunlid A."/>
            <person name="Henrissat B."/>
            <person name="Grigoriev I.V."/>
            <person name="Hibbett D.S."/>
            <person name="Martin F."/>
        </authorList>
    </citation>
    <scope>NUCLEOTIDE SEQUENCE [LARGE SCALE GENOMIC DNA]</scope>
    <source>
        <strain evidence="2">h7</strain>
    </source>
</reference>